<dbReference type="EMBL" id="LAZR01052148">
    <property type="protein sequence ID" value="KKK83598.1"/>
    <property type="molecule type" value="Genomic_DNA"/>
</dbReference>
<comment type="caution">
    <text evidence="1">The sequence shown here is derived from an EMBL/GenBank/DDBJ whole genome shotgun (WGS) entry which is preliminary data.</text>
</comment>
<evidence type="ECO:0000313" key="1">
    <source>
        <dbReference type="EMBL" id="KKK83598.1"/>
    </source>
</evidence>
<dbReference type="AlphaFoldDB" id="A0A0F8YQ93"/>
<accession>A0A0F8YQ93</accession>
<gene>
    <name evidence="1" type="ORF">LCGC14_2791770</name>
</gene>
<sequence length="166" mass="18795">MVTATLSRPKSLTETLLPMVLKRAERGLKKAAALVPDFLKDNFIDQGTRGKSGQNRWARVSRRQIIWRVTYPHGGSPEQKDAYWRAHKPLNDTGRLRKSFAPGPIAIDATGMAVKVTSSTDYGWRHHFGEGFTPDGQPIWRRPHMYIVDPVDTDKMYDAFALEMVA</sequence>
<protein>
    <submittedName>
        <fullName evidence="1">Uncharacterized protein</fullName>
    </submittedName>
</protein>
<organism evidence="1">
    <name type="scientific">marine sediment metagenome</name>
    <dbReference type="NCBI Taxonomy" id="412755"/>
    <lineage>
        <taxon>unclassified sequences</taxon>
        <taxon>metagenomes</taxon>
        <taxon>ecological metagenomes</taxon>
    </lineage>
</organism>
<name>A0A0F8YQ93_9ZZZZ</name>
<proteinExistence type="predicted"/>
<reference evidence="1" key="1">
    <citation type="journal article" date="2015" name="Nature">
        <title>Complex archaea that bridge the gap between prokaryotes and eukaryotes.</title>
        <authorList>
            <person name="Spang A."/>
            <person name="Saw J.H."/>
            <person name="Jorgensen S.L."/>
            <person name="Zaremba-Niedzwiedzka K."/>
            <person name="Martijn J."/>
            <person name="Lind A.E."/>
            <person name="van Eijk R."/>
            <person name="Schleper C."/>
            <person name="Guy L."/>
            <person name="Ettema T.J."/>
        </authorList>
    </citation>
    <scope>NUCLEOTIDE SEQUENCE</scope>
</reference>